<accession>A0A1C7LKH1</accession>
<dbReference type="Proteomes" id="UP000092993">
    <property type="component" value="Unassembled WGS sequence"/>
</dbReference>
<dbReference type="AlphaFoldDB" id="A0A1C7LKH1"/>
<gene>
    <name evidence="1" type="ORF">A0H81_14747</name>
</gene>
<name>A0A1C7LKH1_GRIFR</name>
<proteinExistence type="predicted"/>
<reference evidence="1 2" key="1">
    <citation type="submission" date="2016-03" db="EMBL/GenBank/DDBJ databases">
        <title>Whole genome sequencing of Grifola frondosa 9006-11.</title>
        <authorList>
            <person name="Min B."/>
            <person name="Park H."/>
            <person name="Kim J.-G."/>
            <person name="Cho H."/>
            <person name="Oh Y.-L."/>
            <person name="Kong W.-S."/>
            <person name="Choi I.-G."/>
        </authorList>
    </citation>
    <scope>NUCLEOTIDE SEQUENCE [LARGE SCALE GENOMIC DNA]</scope>
    <source>
        <strain evidence="1 2">9006-11</strain>
    </source>
</reference>
<evidence type="ECO:0000313" key="1">
    <source>
        <dbReference type="EMBL" id="OBZ65265.1"/>
    </source>
</evidence>
<evidence type="ECO:0000313" key="2">
    <source>
        <dbReference type="Proteomes" id="UP000092993"/>
    </source>
</evidence>
<keyword evidence="2" id="KW-1185">Reference proteome</keyword>
<protein>
    <submittedName>
        <fullName evidence="1">Uncharacterized protein</fullName>
    </submittedName>
</protein>
<comment type="caution">
    <text evidence="1">The sequence shown here is derived from an EMBL/GenBank/DDBJ whole genome shotgun (WGS) entry which is preliminary data.</text>
</comment>
<sequence>MVLKTYHGTWFCNETGICSGISASSAWYGSELLRPLVPEISFGALFLGTGCCNLPLHKAYTEGEESKSPCIPKYPGHQREGDTRSFVTWYIN</sequence>
<organism evidence="1 2">
    <name type="scientific">Grifola frondosa</name>
    <name type="common">Maitake</name>
    <name type="synonym">Polyporus frondosus</name>
    <dbReference type="NCBI Taxonomy" id="5627"/>
    <lineage>
        <taxon>Eukaryota</taxon>
        <taxon>Fungi</taxon>
        <taxon>Dikarya</taxon>
        <taxon>Basidiomycota</taxon>
        <taxon>Agaricomycotina</taxon>
        <taxon>Agaricomycetes</taxon>
        <taxon>Polyporales</taxon>
        <taxon>Grifolaceae</taxon>
        <taxon>Grifola</taxon>
    </lineage>
</organism>
<dbReference type="EMBL" id="LUGG01000047">
    <property type="protein sequence ID" value="OBZ65265.1"/>
    <property type="molecule type" value="Genomic_DNA"/>
</dbReference>